<feature type="signal peptide" evidence="2">
    <location>
        <begin position="1"/>
        <end position="30"/>
    </location>
</feature>
<dbReference type="EMBL" id="JAAAIM010001212">
    <property type="protein sequence ID" value="KAG0281049.1"/>
    <property type="molecule type" value="Genomic_DNA"/>
</dbReference>
<name>A0ABQ7JML5_9FUNG</name>
<evidence type="ECO:0000256" key="2">
    <source>
        <dbReference type="SAM" id="SignalP"/>
    </source>
</evidence>
<sequence length="174" mass="19696">MRASLRVRLTTISMVVILITTLVFKNTAHAAPAPAPVTASAVDAIPPEEHPRSYINAVLARHADDAALLAAATEETEDEQHDIWSRWRRRADDAALLAATMEPEDVHIHMGRWRRRDVETNVEASAAPRAATEEPEDRSGFLSRWRRRDFDFDKPEVYADASSEGHVDYFRPRR</sequence>
<keyword evidence="4" id="KW-1185">Reference proteome</keyword>
<dbReference type="Proteomes" id="UP001194696">
    <property type="component" value="Unassembled WGS sequence"/>
</dbReference>
<gene>
    <name evidence="3" type="ORF">BGZ96_001314</name>
</gene>
<accession>A0ABQ7JML5</accession>
<evidence type="ECO:0000313" key="4">
    <source>
        <dbReference type="Proteomes" id="UP001194696"/>
    </source>
</evidence>
<keyword evidence="2" id="KW-0732">Signal</keyword>
<evidence type="ECO:0000313" key="3">
    <source>
        <dbReference type="EMBL" id="KAG0281049.1"/>
    </source>
</evidence>
<feature type="chain" id="PRO_5046064133" evidence="2">
    <location>
        <begin position="31"/>
        <end position="174"/>
    </location>
</feature>
<feature type="region of interest" description="Disordered" evidence="1">
    <location>
        <begin position="119"/>
        <end position="139"/>
    </location>
</feature>
<evidence type="ECO:0000256" key="1">
    <source>
        <dbReference type="SAM" id="MobiDB-lite"/>
    </source>
</evidence>
<comment type="caution">
    <text evidence="3">The sequence shown here is derived from an EMBL/GenBank/DDBJ whole genome shotgun (WGS) entry which is preliminary data.</text>
</comment>
<proteinExistence type="predicted"/>
<organism evidence="3 4">
    <name type="scientific">Linnemannia gamsii</name>
    <dbReference type="NCBI Taxonomy" id="64522"/>
    <lineage>
        <taxon>Eukaryota</taxon>
        <taxon>Fungi</taxon>
        <taxon>Fungi incertae sedis</taxon>
        <taxon>Mucoromycota</taxon>
        <taxon>Mortierellomycotina</taxon>
        <taxon>Mortierellomycetes</taxon>
        <taxon>Mortierellales</taxon>
        <taxon>Mortierellaceae</taxon>
        <taxon>Linnemannia</taxon>
    </lineage>
</organism>
<reference evidence="3 4" key="1">
    <citation type="journal article" date="2020" name="Fungal Divers.">
        <title>Resolving the Mortierellaceae phylogeny through synthesis of multi-gene phylogenetics and phylogenomics.</title>
        <authorList>
            <person name="Vandepol N."/>
            <person name="Liber J."/>
            <person name="Desiro A."/>
            <person name="Na H."/>
            <person name="Kennedy M."/>
            <person name="Barry K."/>
            <person name="Grigoriev I.V."/>
            <person name="Miller A.N."/>
            <person name="O'Donnell K."/>
            <person name="Stajich J.E."/>
            <person name="Bonito G."/>
        </authorList>
    </citation>
    <scope>NUCLEOTIDE SEQUENCE [LARGE SCALE GENOMIC DNA]</scope>
    <source>
        <strain evidence="3 4">AD045</strain>
    </source>
</reference>
<protein>
    <submittedName>
        <fullName evidence="3">Uncharacterized protein</fullName>
    </submittedName>
</protein>